<keyword evidence="3" id="KW-1185">Reference proteome</keyword>
<evidence type="ECO:0000259" key="1">
    <source>
        <dbReference type="Pfam" id="PF12724"/>
    </source>
</evidence>
<sequence>MTSTLVIYGSNYGYTRTYAEWIAEDTHGRAVAADQVGAAEVDAADVVVIGASDYAGKLTAADRIRDLAANLREKKVAYFTVSFSGDVSQPSEKLDGVLAKNLGEAYHDGAPTGHFRGGMDYSQLSRAHKTAMMGVRTFLKSKPNKSETDLQMIECYGGSADYRDRASIAPLVSAIKAL</sequence>
<dbReference type="PANTHER" id="PTHR38030">
    <property type="entry name" value="PROTOPORPHYRINOGEN IX DEHYDROGENASE [MENAQUINONE]"/>
    <property type="match status" value="1"/>
</dbReference>
<gene>
    <name evidence="2" type="ORF">GMA10_05850</name>
</gene>
<evidence type="ECO:0000313" key="2">
    <source>
        <dbReference type="EMBL" id="MUN54736.1"/>
    </source>
</evidence>
<dbReference type="PROSITE" id="PS00201">
    <property type="entry name" value="FLAVODOXIN"/>
    <property type="match status" value="1"/>
</dbReference>
<evidence type="ECO:0000313" key="3">
    <source>
        <dbReference type="Proteomes" id="UP000462152"/>
    </source>
</evidence>
<dbReference type="SUPFAM" id="SSF52218">
    <property type="entry name" value="Flavoproteins"/>
    <property type="match status" value="1"/>
</dbReference>
<dbReference type="InterPro" id="IPR029039">
    <property type="entry name" value="Flavoprotein-like_sf"/>
</dbReference>
<feature type="domain" description="Flavodoxin" evidence="1">
    <location>
        <begin position="5"/>
        <end position="141"/>
    </location>
</feature>
<dbReference type="InterPro" id="IPR026816">
    <property type="entry name" value="Flavodoxin_dom"/>
</dbReference>
<organism evidence="2 3">
    <name type="scientific">Rothia koreensis</name>
    <dbReference type="NCBI Taxonomy" id="592378"/>
    <lineage>
        <taxon>Bacteria</taxon>
        <taxon>Bacillati</taxon>
        <taxon>Actinomycetota</taxon>
        <taxon>Actinomycetes</taxon>
        <taxon>Micrococcales</taxon>
        <taxon>Micrococcaceae</taxon>
        <taxon>Rothia</taxon>
    </lineage>
</organism>
<dbReference type="PANTHER" id="PTHR38030:SF2">
    <property type="entry name" value="PROTOPORPHYRINOGEN IX DEHYDROGENASE [QUINONE]"/>
    <property type="match status" value="1"/>
</dbReference>
<dbReference type="RefSeq" id="WP_129315493.1">
    <property type="nucleotide sequence ID" value="NZ_CP197643.1"/>
</dbReference>
<dbReference type="OrthoDB" id="4878515at2"/>
<dbReference type="EMBL" id="WOGT01000002">
    <property type="protein sequence ID" value="MUN54736.1"/>
    <property type="molecule type" value="Genomic_DNA"/>
</dbReference>
<dbReference type="GO" id="GO:0006783">
    <property type="term" value="P:heme biosynthetic process"/>
    <property type="evidence" value="ECO:0007669"/>
    <property type="project" value="TreeGrafter"/>
</dbReference>
<dbReference type="GO" id="GO:0009055">
    <property type="term" value="F:electron transfer activity"/>
    <property type="evidence" value="ECO:0007669"/>
    <property type="project" value="InterPro"/>
</dbReference>
<dbReference type="GO" id="GO:0010181">
    <property type="term" value="F:FMN binding"/>
    <property type="evidence" value="ECO:0007669"/>
    <property type="project" value="InterPro"/>
</dbReference>
<proteinExistence type="predicted"/>
<comment type="caution">
    <text evidence="2">The sequence shown here is derived from an EMBL/GenBank/DDBJ whole genome shotgun (WGS) entry which is preliminary data.</text>
</comment>
<dbReference type="InterPro" id="IPR052200">
    <property type="entry name" value="Protoporphyrinogen_IX_DH"/>
</dbReference>
<reference evidence="2 3" key="1">
    <citation type="submission" date="2019-12" db="EMBL/GenBank/DDBJ databases">
        <authorList>
            <person name="Li J."/>
            <person name="Shi Y."/>
            <person name="Xu G."/>
            <person name="Xiao D."/>
            <person name="Ran X."/>
        </authorList>
    </citation>
    <scope>NUCLEOTIDE SEQUENCE [LARGE SCALE GENOMIC DNA]</scope>
    <source>
        <strain evidence="2 3">JCM 15915</strain>
    </source>
</reference>
<name>A0A7K1LHT0_9MICC</name>
<accession>A0A7K1LHT0</accession>
<dbReference type="GO" id="GO:0070819">
    <property type="term" value="F:menaquinone-dependent protoporphyrinogen oxidase activity"/>
    <property type="evidence" value="ECO:0007669"/>
    <property type="project" value="TreeGrafter"/>
</dbReference>
<dbReference type="InterPro" id="IPR001226">
    <property type="entry name" value="Flavodoxin_CS"/>
</dbReference>
<dbReference type="Gene3D" id="3.40.50.360">
    <property type="match status" value="1"/>
</dbReference>
<dbReference type="AlphaFoldDB" id="A0A7K1LHT0"/>
<dbReference type="Pfam" id="PF12724">
    <property type="entry name" value="Flavodoxin_5"/>
    <property type="match status" value="1"/>
</dbReference>
<dbReference type="Proteomes" id="UP000462152">
    <property type="component" value="Unassembled WGS sequence"/>
</dbReference>
<protein>
    <submittedName>
        <fullName evidence="2">Flavodoxin</fullName>
    </submittedName>
</protein>